<sequence>MRNDAAFDRNCAYNRASDTSTSADNYCSSSSLREMDTAGISFFVPFTSK</sequence>
<protein>
    <submittedName>
        <fullName evidence="1">Uncharacterized protein</fullName>
    </submittedName>
</protein>
<gene>
    <name evidence="1" type="ORF">X777_08398</name>
</gene>
<dbReference type="EMBL" id="KK107063">
    <property type="protein sequence ID" value="EZA61186.1"/>
    <property type="molecule type" value="Genomic_DNA"/>
</dbReference>
<dbReference type="AlphaFoldDB" id="A0A026WZN0"/>
<evidence type="ECO:0000313" key="2">
    <source>
        <dbReference type="Proteomes" id="UP000053097"/>
    </source>
</evidence>
<dbReference type="Proteomes" id="UP000053097">
    <property type="component" value="Unassembled WGS sequence"/>
</dbReference>
<proteinExistence type="predicted"/>
<reference evidence="1 2" key="1">
    <citation type="journal article" date="2014" name="Curr. Biol.">
        <title>The genome of the clonal raider ant Cerapachys biroi.</title>
        <authorList>
            <person name="Oxley P.R."/>
            <person name="Ji L."/>
            <person name="Fetter-Pruneda I."/>
            <person name="McKenzie S.K."/>
            <person name="Li C."/>
            <person name="Hu H."/>
            <person name="Zhang G."/>
            <person name="Kronauer D.J."/>
        </authorList>
    </citation>
    <scope>NUCLEOTIDE SEQUENCE [LARGE SCALE GENOMIC DNA]</scope>
</reference>
<accession>A0A026WZN0</accession>
<evidence type="ECO:0000313" key="1">
    <source>
        <dbReference type="EMBL" id="EZA61186.1"/>
    </source>
</evidence>
<organism evidence="1 2">
    <name type="scientific">Ooceraea biroi</name>
    <name type="common">Clonal raider ant</name>
    <name type="synonym">Cerapachys biroi</name>
    <dbReference type="NCBI Taxonomy" id="2015173"/>
    <lineage>
        <taxon>Eukaryota</taxon>
        <taxon>Metazoa</taxon>
        <taxon>Ecdysozoa</taxon>
        <taxon>Arthropoda</taxon>
        <taxon>Hexapoda</taxon>
        <taxon>Insecta</taxon>
        <taxon>Pterygota</taxon>
        <taxon>Neoptera</taxon>
        <taxon>Endopterygota</taxon>
        <taxon>Hymenoptera</taxon>
        <taxon>Apocrita</taxon>
        <taxon>Aculeata</taxon>
        <taxon>Formicoidea</taxon>
        <taxon>Formicidae</taxon>
        <taxon>Dorylinae</taxon>
        <taxon>Ooceraea</taxon>
    </lineage>
</organism>
<keyword evidence="2" id="KW-1185">Reference proteome</keyword>
<name>A0A026WZN0_OOCBI</name>